<keyword evidence="2" id="KW-1185">Reference proteome</keyword>
<organism evidence="1 2">
    <name type="scientific">Smallanthus sonchifolius</name>
    <dbReference type="NCBI Taxonomy" id="185202"/>
    <lineage>
        <taxon>Eukaryota</taxon>
        <taxon>Viridiplantae</taxon>
        <taxon>Streptophyta</taxon>
        <taxon>Embryophyta</taxon>
        <taxon>Tracheophyta</taxon>
        <taxon>Spermatophyta</taxon>
        <taxon>Magnoliopsida</taxon>
        <taxon>eudicotyledons</taxon>
        <taxon>Gunneridae</taxon>
        <taxon>Pentapetalae</taxon>
        <taxon>asterids</taxon>
        <taxon>campanulids</taxon>
        <taxon>Asterales</taxon>
        <taxon>Asteraceae</taxon>
        <taxon>Asteroideae</taxon>
        <taxon>Heliantheae alliance</taxon>
        <taxon>Millerieae</taxon>
        <taxon>Smallanthus</taxon>
    </lineage>
</organism>
<comment type="caution">
    <text evidence="1">The sequence shown here is derived from an EMBL/GenBank/DDBJ whole genome shotgun (WGS) entry which is preliminary data.</text>
</comment>
<gene>
    <name evidence="1" type="ORF">L1987_44681</name>
</gene>
<sequence>MEDLVKVLFQFCFFLLLLVNSVLTQVPLSSTVERTALFDLRGSLGIRARYWPRKSEPCTNWTGVECRNGRVVGINLSGLRRTRVGRLNPRFAIDALVNCTQLVSFNSSGFALPGLIPDWLGQNLSVLQVLDLRSSSVLGPIPPSIGSLNQLNSLLLSDNSLTGVIPDSLRQLSSLSVLNLSINMLTGSIPFSFSALSNLTVLDLSSNFLSGPIPPEFGSLSSLNYLNLSNNSLSSSVPAQLANLSQLVDLDLGFNSLLGSLPAELVLLTRLRRLLINNNDLGGNFPGNLIINLSNIIFLDVSSNNFTGNLPDLSTFSNVSGVTLNFSNNLFYGSLNSSISTVVSTIGLIDLSNNYLQGLDVHNGNRTFLSRNCFLRLPDQRSLNDCRTFYALNGLPFDGNTISPVPPPISRKNSSHLKYVLAGVFGGLGVIIIIVIILVLILKRCNKRSVSQRSANVEPVQEEGNTKDQNLSVDILSLTDSFKYEQMLQATSGFSDTNLIKHGHSGDIFTGRLEDGSAVVIKRIDMRSSRKDCYMTEMELYSKGMHTRLVPLLGHCLEHETEKLMVYKYMPNGDLSNSLYRPTSLEDGGLQSLDWITRLKIATGAAEGLVYLHHECNPPLVHRDIQASSILLDDKYDVRLGSLSEVCAQGVDNNQNVITRLLRISSNSELTPSGSAPPICAYDVYCFGKVLLELVTGKLGISNSEDSSTKEWVDQTLTFINNYDKELVSKIVDQSLVIDEDLMDEVWAVAIVAKSCLNPKPAKRPQMAHILKALETPFRVVREEDFSSGRLRNNSSRRSWSAALFGSWRQSFSGSTHSQSQTNKDGNSGPKQSGRANSQGSGANDKRSSSDIFPEPIDINDVEKQDDITPLK</sequence>
<protein>
    <submittedName>
        <fullName evidence="1">Uncharacterized protein</fullName>
    </submittedName>
</protein>
<dbReference type="Proteomes" id="UP001056120">
    <property type="component" value="Linkage Group LG14"/>
</dbReference>
<dbReference type="EMBL" id="CM042031">
    <property type="protein sequence ID" value="KAI3785561.1"/>
    <property type="molecule type" value="Genomic_DNA"/>
</dbReference>
<accession>A0ACB9GRB6</accession>
<reference evidence="1 2" key="2">
    <citation type="journal article" date="2022" name="Mol. Ecol. Resour.">
        <title>The genomes of chicory, endive, great burdock and yacon provide insights into Asteraceae paleo-polyploidization history and plant inulin production.</title>
        <authorList>
            <person name="Fan W."/>
            <person name="Wang S."/>
            <person name="Wang H."/>
            <person name="Wang A."/>
            <person name="Jiang F."/>
            <person name="Liu H."/>
            <person name="Zhao H."/>
            <person name="Xu D."/>
            <person name="Zhang Y."/>
        </authorList>
    </citation>
    <scope>NUCLEOTIDE SEQUENCE [LARGE SCALE GENOMIC DNA]</scope>
    <source>
        <strain evidence="2">cv. Yunnan</strain>
        <tissue evidence="1">Leaves</tissue>
    </source>
</reference>
<evidence type="ECO:0000313" key="2">
    <source>
        <dbReference type="Proteomes" id="UP001056120"/>
    </source>
</evidence>
<proteinExistence type="predicted"/>
<evidence type="ECO:0000313" key="1">
    <source>
        <dbReference type="EMBL" id="KAI3785561.1"/>
    </source>
</evidence>
<reference evidence="2" key="1">
    <citation type="journal article" date="2022" name="Mol. Ecol. Resour.">
        <title>The genomes of chicory, endive, great burdock and yacon provide insights into Asteraceae palaeo-polyploidization history and plant inulin production.</title>
        <authorList>
            <person name="Fan W."/>
            <person name="Wang S."/>
            <person name="Wang H."/>
            <person name="Wang A."/>
            <person name="Jiang F."/>
            <person name="Liu H."/>
            <person name="Zhao H."/>
            <person name="Xu D."/>
            <person name="Zhang Y."/>
        </authorList>
    </citation>
    <scope>NUCLEOTIDE SEQUENCE [LARGE SCALE GENOMIC DNA]</scope>
    <source>
        <strain evidence="2">cv. Yunnan</strain>
    </source>
</reference>
<name>A0ACB9GRB6_9ASTR</name>